<evidence type="ECO:0000313" key="2">
    <source>
        <dbReference type="Proteomes" id="UP000828941"/>
    </source>
</evidence>
<dbReference type="Proteomes" id="UP000828941">
    <property type="component" value="Chromosome 5"/>
</dbReference>
<dbReference type="EMBL" id="CM039430">
    <property type="protein sequence ID" value="KAI4346180.1"/>
    <property type="molecule type" value="Genomic_DNA"/>
</dbReference>
<gene>
    <name evidence="1" type="ORF">L6164_013252</name>
</gene>
<sequence>MITGKDKLVKFVSLAIPTYLWVWTIWSNIPTMASDGLKPGDFLISSGMLLSENGRYNTYFRSFEYAEGFTYLVIEDSNFLVWTATTKQRIPNDSSAVLTLDHSGELKIIRHGGEPIIVYSPPQAINSTVAILLDNSNFVLQELHPNGLTKRFLWPSFDYPCASLSQIS</sequence>
<reference evidence="1 2" key="1">
    <citation type="journal article" date="2022" name="DNA Res.">
        <title>Chromosomal-level genome assembly of the orchid tree Bauhinia variegata (Leguminosae; Cercidoideae) supports the allotetraploid origin hypothesis of Bauhinia.</title>
        <authorList>
            <person name="Zhong Y."/>
            <person name="Chen Y."/>
            <person name="Zheng D."/>
            <person name="Pang J."/>
            <person name="Liu Y."/>
            <person name="Luo S."/>
            <person name="Meng S."/>
            <person name="Qian L."/>
            <person name="Wei D."/>
            <person name="Dai S."/>
            <person name="Zhou R."/>
        </authorList>
    </citation>
    <scope>NUCLEOTIDE SEQUENCE [LARGE SCALE GENOMIC DNA]</scope>
    <source>
        <strain evidence="1">BV-YZ2020</strain>
    </source>
</reference>
<keyword evidence="2" id="KW-1185">Reference proteome</keyword>
<accession>A0ACB9PBR8</accession>
<proteinExistence type="predicted"/>
<organism evidence="1 2">
    <name type="scientific">Bauhinia variegata</name>
    <name type="common">Purple orchid tree</name>
    <name type="synonym">Phanera variegata</name>
    <dbReference type="NCBI Taxonomy" id="167791"/>
    <lineage>
        <taxon>Eukaryota</taxon>
        <taxon>Viridiplantae</taxon>
        <taxon>Streptophyta</taxon>
        <taxon>Embryophyta</taxon>
        <taxon>Tracheophyta</taxon>
        <taxon>Spermatophyta</taxon>
        <taxon>Magnoliopsida</taxon>
        <taxon>eudicotyledons</taxon>
        <taxon>Gunneridae</taxon>
        <taxon>Pentapetalae</taxon>
        <taxon>rosids</taxon>
        <taxon>fabids</taxon>
        <taxon>Fabales</taxon>
        <taxon>Fabaceae</taxon>
        <taxon>Cercidoideae</taxon>
        <taxon>Cercideae</taxon>
        <taxon>Bauhiniinae</taxon>
        <taxon>Bauhinia</taxon>
    </lineage>
</organism>
<evidence type="ECO:0000313" key="1">
    <source>
        <dbReference type="EMBL" id="KAI4346180.1"/>
    </source>
</evidence>
<name>A0ACB9PBR8_BAUVA</name>
<comment type="caution">
    <text evidence="1">The sequence shown here is derived from an EMBL/GenBank/DDBJ whole genome shotgun (WGS) entry which is preliminary data.</text>
</comment>
<protein>
    <submittedName>
        <fullName evidence="1">Uncharacterized protein</fullName>
    </submittedName>
</protein>